<organism evidence="1 2">
    <name type="scientific">Talaromyces stipitatus (strain ATCC 10500 / CBS 375.48 / QM 6759 / NRRL 1006)</name>
    <name type="common">Penicillium stipitatum</name>
    <dbReference type="NCBI Taxonomy" id="441959"/>
    <lineage>
        <taxon>Eukaryota</taxon>
        <taxon>Fungi</taxon>
        <taxon>Dikarya</taxon>
        <taxon>Ascomycota</taxon>
        <taxon>Pezizomycotina</taxon>
        <taxon>Eurotiomycetes</taxon>
        <taxon>Eurotiomycetidae</taxon>
        <taxon>Eurotiales</taxon>
        <taxon>Trichocomaceae</taxon>
        <taxon>Talaromyces</taxon>
        <taxon>Talaromyces sect. Talaromyces</taxon>
    </lineage>
</organism>
<reference evidence="2" key="1">
    <citation type="journal article" date="2015" name="Genome Announc.">
        <title>Genome sequence of the AIDS-associated pathogen Penicillium marneffei (ATCC18224) and its near taxonomic relative Talaromyces stipitatus (ATCC10500).</title>
        <authorList>
            <person name="Nierman W.C."/>
            <person name="Fedorova-Abrams N.D."/>
            <person name="Andrianopoulos A."/>
        </authorList>
    </citation>
    <scope>NUCLEOTIDE SEQUENCE [LARGE SCALE GENOMIC DNA]</scope>
    <source>
        <strain evidence="2">ATCC 10500 / CBS 375.48 / QM 6759 / NRRL 1006</strain>
    </source>
</reference>
<proteinExistence type="predicted"/>
<dbReference type="OMA" id="IAHAMQM"/>
<sequence>MYGFTILTAVGTGLTLQIGCAVSSLEAPGQESETLTLQSYAQISGSVFALVIAGQVFQSYSVRGLTKVLAGTEFTKADIQSIVAGTRSLLFQGLDQRSKTALHLSYINAIQRVFISVCVRGAFTSFRGEAPYIAHLDLGGNLILYRASIIAIHGKIEELFR</sequence>
<keyword evidence="2" id="KW-1185">Reference proteome</keyword>
<dbReference type="EMBL" id="EQ962654">
    <property type="protein sequence ID" value="EED19247.1"/>
    <property type="molecule type" value="Genomic_DNA"/>
</dbReference>
<dbReference type="Proteomes" id="UP000001745">
    <property type="component" value="Unassembled WGS sequence"/>
</dbReference>
<accession>B8M4Q2</accession>
<protein>
    <submittedName>
        <fullName evidence="1">Uncharacterized protein</fullName>
    </submittedName>
</protein>
<dbReference type="VEuPathDB" id="FungiDB:TSTA_025640"/>
<evidence type="ECO:0000313" key="2">
    <source>
        <dbReference type="Proteomes" id="UP000001745"/>
    </source>
</evidence>
<dbReference type="RefSeq" id="XP_002479681.1">
    <property type="nucleotide sequence ID" value="XM_002479636.1"/>
</dbReference>
<name>B8M4Q2_TALSN</name>
<dbReference type="GeneID" id="8107976"/>
<evidence type="ECO:0000313" key="1">
    <source>
        <dbReference type="EMBL" id="EED19247.1"/>
    </source>
</evidence>
<dbReference type="PhylomeDB" id="B8M4Q2"/>
<dbReference type="OrthoDB" id="10021397at2759"/>
<dbReference type="HOGENOM" id="CLU_1644856_0_0_1"/>
<dbReference type="AlphaFoldDB" id="B8M4Q2"/>
<gene>
    <name evidence="1" type="ORF">TSTA_025640</name>
</gene>
<dbReference type="InParanoid" id="B8M4Q2"/>